<dbReference type="VEuPathDB" id="FungiDB:YALI1_F27701g"/>
<dbReference type="GeneID" id="94584028"/>
<dbReference type="EMBL" id="CP017558">
    <property type="protein sequence ID" value="AOW07487.1"/>
    <property type="molecule type" value="Genomic_DNA"/>
</dbReference>
<dbReference type="AlphaFoldDB" id="A0A1D8NPD1"/>
<name>A0A1D8NPD1_YARLL</name>
<dbReference type="Proteomes" id="UP000182444">
    <property type="component" value="Chromosome 1F"/>
</dbReference>
<accession>A0A1D8NPD1</accession>
<proteinExistence type="predicted"/>
<evidence type="ECO:0000313" key="2">
    <source>
        <dbReference type="Proteomes" id="UP000182444"/>
    </source>
</evidence>
<dbReference type="RefSeq" id="XP_068139550.1">
    <property type="nucleotide sequence ID" value="XM_068283449.1"/>
</dbReference>
<reference evidence="1 2" key="1">
    <citation type="journal article" date="2016" name="PLoS ONE">
        <title>Sequence Assembly of Yarrowia lipolytica Strain W29/CLIB89 Shows Transposable Element Diversity.</title>
        <authorList>
            <person name="Magnan C."/>
            <person name="Yu J."/>
            <person name="Chang I."/>
            <person name="Jahn E."/>
            <person name="Kanomata Y."/>
            <person name="Wu J."/>
            <person name="Zeller M."/>
            <person name="Oakes M."/>
            <person name="Baldi P."/>
            <person name="Sandmeyer S."/>
        </authorList>
    </citation>
    <scope>NUCLEOTIDE SEQUENCE [LARGE SCALE GENOMIC DNA]</scope>
    <source>
        <strain evidence="2">CLIB89(W29)</strain>
    </source>
</reference>
<protein>
    <submittedName>
        <fullName evidence="1">Uncharacterized protein</fullName>
    </submittedName>
</protein>
<sequence length="77" mass="8772">MLYNADEPVMWGDEPATTSNKGRLCEALFRHSRADPYKHSYNTCSRSGVAIYKLILFTLQVPCAILQLKPVREGRSR</sequence>
<organism evidence="1 2">
    <name type="scientific">Yarrowia lipolytica</name>
    <name type="common">Candida lipolytica</name>
    <dbReference type="NCBI Taxonomy" id="4952"/>
    <lineage>
        <taxon>Eukaryota</taxon>
        <taxon>Fungi</taxon>
        <taxon>Dikarya</taxon>
        <taxon>Ascomycota</taxon>
        <taxon>Saccharomycotina</taxon>
        <taxon>Dipodascomycetes</taxon>
        <taxon>Dipodascales</taxon>
        <taxon>Dipodascales incertae sedis</taxon>
        <taxon>Yarrowia</taxon>
    </lineage>
</organism>
<evidence type="ECO:0000313" key="1">
    <source>
        <dbReference type="EMBL" id="AOW07487.1"/>
    </source>
</evidence>
<gene>
    <name evidence="1" type="ORF">YALI1_F27701g</name>
</gene>